<accession>A0A7J5XUH3</accession>
<evidence type="ECO:0000256" key="11">
    <source>
        <dbReference type="ARBA" id="ARBA00022833"/>
    </source>
</evidence>
<dbReference type="InterPro" id="IPR002867">
    <property type="entry name" value="IBR_dom"/>
</dbReference>
<evidence type="ECO:0000256" key="2">
    <source>
        <dbReference type="ARBA" id="ARBA00004167"/>
    </source>
</evidence>
<dbReference type="GO" id="GO:0005737">
    <property type="term" value="C:cytoplasm"/>
    <property type="evidence" value="ECO:0007669"/>
    <property type="project" value="UniProtKB-ARBA"/>
</dbReference>
<organism evidence="18 19">
    <name type="scientific">Dissostichus mawsoni</name>
    <name type="common">Antarctic cod</name>
    <dbReference type="NCBI Taxonomy" id="36200"/>
    <lineage>
        <taxon>Eukaryota</taxon>
        <taxon>Metazoa</taxon>
        <taxon>Chordata</taxon>
        <taxon>Craniata</taxon>
        <taxon>Vertebrata</taxon>
        <taxon>Euteleostomi</taxon>
        <taxon>Actinopterygii</taxon>
        <taxon>Neopterygii</taxon>
        <taxon>Teleostei</taxon>
        <taxon>Neoteleostei</taxon>
        <taxon>Acanthomorphata</taxon>
        <taxon>Eupercaria</taxon>
        <taxon>Perciformes</taxon>
        <taxon>Notothenioidei</taxon>
        <taxon>Nototheniidae</taxon>
        <taxon>Dissostichus</taxon>
    </lineage>
</organism>
<dbReference type="GO" id="GO:0031090">
    <property type="term" value="C:organelle membrane"/>
    <property type="evidence" value="ECO:0007669"/>
    <property type="project" value="UniProtKB-ARBA"/>
</dbReference>
<keyword evidence="9 15" id="KW-0863">Zinc-finger</keyword>
<dbReference type="InterPro" id="IPR044066">
    <property type="entry name" value="TRIAD_supradom"/>
</dbReference>
<evidence type="ECO:0000259" key="16">
    <source>
        <dbReference type="PROSITE" id="PS50089"/>
    </source>
</evidence>
<dbReference type="InterPro" id="IPR031127">
    <property type="entry name" value="E3_UB_ligase_RBR"/>
</dbReference>
<gene>
    <name evidence="18" type="ORF">F7725_018914</name>
</gene>
<dbReference type="Gene3D" id="1.20.120.1750">
    <property type="match status" value="1"/>
</dbReference>
<comment type="pathway">
    <text evidence="3">Protein modification; protein ubiquitination.</text>
</comment>
<keyword evidence="8" id="KW-0677">Repeat</keyword>
<dbReference type="Pfam" id="PF01485">
    <property type="entry name" value="IBR"/>
    <property type="match status" value="1"/>
</dbReference>
<keyword evidence="7" id="KW-0479">Metal-binding</keyword>
<dbReference type="InterPro" id="IPR017907">
    <property type="entry name" value="Znf_RING_CS"/>
</dbReference>
<evidence type="ECO:0000256" key="14">
    <source>
        <dbReference type="ARBA" id="ARBA00038342"/>
    </source>
</evidence>
<dbReference type="PANTHER" id="PTHR11685">
    <property type="entry name" value="RBR FAMILY RING FINGER AND IBR DOMAIN-CONTAINING"/>
    <property type="match status" value="1"/>
</dbReference>
<dbReference type="InterPro" id="IPR013083">
    <property type="entry name" value="Znf_RING/FYVE/PHD"/>
</dbReference>
<protein>
    <recommendedName>
        <fullName evidence="4">RBR-type E3 ubiquitin transferase</fullName>
        <ecNumber evidence="4">2.3.2.31</ecNumber>
    </recommendedName>
</protein>
<comment type="subcellular location">
    <subcellularLocation>
        <location evidence="2">Membrane</location>
        <topology evidence="2">Single-pass membrane protein</topology>
    </subcellularLocation>
</comment>
<evidence type="ECO:0000256" key="3">
    <source>
        <dbReference type="ARBA" id="ARBA00004906"/>
    </source>
</evidence>
<name>A0A7J5XUH3_DISMA</name>
<dbReference type="GO" id="GO:0016567">
    <property type="term" value="P:protein ubiquitination"/>
    <property type="evidence" value="ECO:0007669"/>
    <property type="project" value="InterPro"/>
</dbReference>
<keyword evidence="12" id="KW-1133">Transmembrane helix</keyword>
<evidence type="ECO:0000256" key="12">
    <source>
        <dbReference type="ARBA" id="ARBA00022989"/>
    </source>
</evidence>
<dbReference type="FunFam" id="3.30.40.10:FF:000051">
    <property type="entry name" value="RBR-type E3 ubiquitin transferase"/>
    <property type="match status" value="1"/>
</dbReference>
<feature type="domain" description="RING-type" evidence="17">
    <location>
        <begin position="73"/>
        <end position="301"/>
    </location>
</feature>
<dbReference type="PROSITE" id="PS51873">
    <property type="entry name" value="TRIAD"/>
    <property type="match status" value="1"/>
</dbReference>
<evidence type="ECO:0000256" key="8">
    <source>
        <dbReference type="ARBA" id="ARBA00022737"/>
    </source>
</evidence>
<keyword evidence="19" id="KW-1185">Reference proteome</keyword>
<dbReference type="EMBL" id="JAAKFY010000021">
    <property type="protein sequence ID" value="KAF3840197.1"/>
    <property type="molecule type" value="Genomic_DNA"/>
</dbReference>
<dbReference type="OrthoDB" id="10009520at2759"/>
<comment type="catalytic activity">
    <reaction evidence="1">
        <text>[E2 ubiquitin-conjugating enzyme]-S-ubiquitinyl-L-cysteine + [acceptor protein]-L-lysine = [E2 ubiquitin-conjugating enzyme]-L-cysteine + [acceptor protein]-N(6)-ubiquitinyl-L-lysine.</text>
        <dbReference type="EC" id="2.3.2.31"/>
    </reaction>
</comment>
<evidence type="ECO:0000256" key="9">
    <source>
        <dbReference type="ARBA" id="ARBA00022771"/>
    </source>
</evidence>
<dbReference type="GO" id="GO:0008270">
    <property type="term" value="F:zinc ion binding"/>
    <property type="evidence" value="ECO:0007669"/>
    <property type="project" value="UniProtKB-KW"/>
</dbReference>
<reference evidence="18 19" key="1">
    <citation type="submission" date="2020-03" db="EMBL/GenBank/DDBJ databases">
        <title>Dissostichus mawsoni Genome sequencing and assembly.</title>
        <authorList>
            <person name="Park H."/>
        </authorList>
    </citation>
    <scope>NUCLEOTIDE SEQUENCE [LARGE SCALE GENOMIC DNA]</scope>
    <source>
        <strain evidence="18">DM0001</strain>
        <tissue evidence="18">Muscle</tissue>
    </source>
</reference>
<dbReference type="SUPFAM" id="SSF57850">
    <property type="entry name" value="RING/U-box"/>
    <property type="match status" value="3"/>
</dbReference>
<keyword evidence="5" id="KW-0808">Transferase</keyword>
<dbReference type="AlphaFoldDB" id="A0A7J5XUH3"/>
<evidence type="ECO:0000256" key="1">
    <source>
        <dbReference type="ARBA" id="ARBA00001798"/>
    </source>
</evidence>
<keyword evidence="6" id="KW-0812">Transmembrane</keyword>
<keyword evidence="11" id="KW-0862">Zinc</keyword>
<evidence type="ECO:0000259" key="17">
    <source>
        <dbReference type="PROSITE" id="PS51873"/>
    </source>
</evidence>
<evidence type="ECO:0000256" key="4">
    <source>
        <dbReference type="ARBA" id="ARBA00012251"/>
    </source>
</evidence>
<comment type="caution">
    <text evidence="18">The sequence shown here is derived from an EMBL/GenBank/DDBJ whole genome shotgun (WGS) entry which is preliminary data.</text>
</comment>
<dbReference type="Gene3D" id="3.30.40.10">
    <property type="entry name" value="Zinc/RING finger domain, C3HC4 (zinc finger)"/>
    <property type="match status" value="1"/>
</dbReference>
<dbReference type="EC" id="2.3.2.31" evidence="4"/>
<keyword evidence="13" id="KW-0472">Membrane</keyword>
<dbReference type="PROSITE" id="PS00518">
    <property type="entry name" value="ZF_RING_1"/>
    <property type="match status" value="1"/>
</dbReference>
<evidence type="ECO:0000256" key="13">
    <source>
        <dbReference type="ARBA" id="ARBA00023136"/>
    </source>
</evidence>
<dbReference type="GO" id="GO:0061630">
    <property type="term" value="F:ubiquitin protein ligase activity"/>
    <property type="evidence" value="ECO:0007669"/>
    <property type="project" value="UniProtKB-EC"/>
</dbReference>
<dbReference type="PROSITE" id="PS50089">
    <property type="entry name" value="ZF_RING_2"/>
    <property type="match status" value="1"/>
</dbReference>
<sequence length="301" mass="32430">MRLWILTPTPSGPRERNMEAGLLSVPSRGARSSLIPPSLTRLHRPIMASRSPTLIRDAGDSLGTPEAGANPRPGPFCKLCLSEQPSAATRELQSCNCVFCTACLEQYVRLAILEGGGAPITCPDMACQKAGVLLDSEIASLASENQVELYQRLKFERGVKLDPSKAWCPVLECQAVCSVQESSEGQPAAVPCPTCHTVFCSGCRGPWLDDHSCPEQQPMMSPSLANESRLRSDSDSDMPIKQCPMCAIYIERNQGCAQMLCKSCKHTFCWYCLQNLDKQAGTLAGLGDLEQNAGGGYPGGC</sequence>
<evidence type="ECO:0000313" key="18">
    <source>
        <dbReference type="EMBL" id="KAF3840197.1"/>
    </source>
</evidence>
<dbReference type="Proteomes" id="UP000518266">
    <property type="component" value="Unassembled WGS sequence"/>
</dbReference>
<evidence type="ECO:0000313" key="19">
    <source>
        <dbReference type="Proteomes" id="UP000518266"/>
    </source>
</evidence>
<keyword evidence="10" id="KW-0833">Ubl conjugation pathway</keyword>
<evidence type="ECO:0000256" key="5">
    <source>
        <dbReference type="ARBA" id="ARBA00022679"/>
    </source>
</evidence>
<dbReference type="InterPro" id="IPR001841">
    <property type="entry name" value="Znf_RING"/>
</dbReference>
<evidence type="ECO:0000256" key="6">
    <source>
        <dbReference type="ARBA" id="ARBA00022692"/>
    </source>
</evidence>
<dbReference type="SMART" id="SM00647">
    <property type="entry name" value="IBR"/>
    <property type="match status" value="2"/>
</dbReference>
<evidence type="ECO:0000256" key="15">
    <source>
        <dbReference type="PROSITE-ProRule" id="PRU00175"/>
    </source>
</evidence>
<proteinExistence type="inferred from homology"/>
<evidence type="ECO:0000256" key="10">
    <source>
        <dbReference type="ARBA" id="ARBA00022786"/>
    </source>
</evidence>
<comment type="similarity">
    <text evidence="14">Belongs to the RBR family. RNF144 subfamily.</text>
</comment>
<feature type="domain" description="RING-type" evidence="16">
    <location>
        <begin position="77"/>
        <end position="123"/>
    </location>
</feature>
<dbReference type="Pfam" id="PF22191">
    <property type="entry name" value="IBR_1"/>
    <property type="match status" value="1"/>
</dbReference>
<evidence type="ECO:0000256" key="7">
    <source>
        <dbReference type="ARBA" id="ARBA00022723"/>
    </source>
</evidence>